<dbReference type="SUPFAM" id="SSF52172">
    <property type="entry name" value="CheY-like"/>
    <property type="match status" value="1"/>
</dbReference>
<evidence type="ECO:0000259" key="4">
    <source>
        <dbReference type="PROSITE" id="PS50110"/>
    </source>
</evidence>
<dbReference type="PANTHER" id="PTHR44591:SF14">
    <property type="entry name" value="PROTEIN PILG"/>
    <property type="match status" value="1"/>
</dbReference>
<evidence type="ECO:0000256" key="1">
    <source>
        <dbReference type="ARBA" id="ARBA00022553"/>
    </source>
</evidence>
<dbReference type="InterPro" id="IPR001789">
    <property type="entry name" value="Sig_transdc_resp-reg_receiver"/>
</dbReference>
<feature type="modified residue" description="4-aspartylphosphate" evidence="3">
    <location>
        <position position="59"/>
    </location>
</feature>
<dbReference type="AlphaFoldDB" id="A0A0G1IIG9"/>
<dbReference type="Gene3D" id="3.40.50.2300">
    <property type="match status" value="1"/>
</dbReference>
<dbReference type="GO" id="GO:0000160">
    <property type="term" value="P:phosphorelay signal transduction system"/>
    <property type="evidence" value="ECO:0007669"/>
    <property type="project" value="UniProtKB-KW"/>
</dbReference>
<protein>
    <recommendedName>
        <fullName evidence="4">Response regulatory domain-containing protein</fullName>
    </recommendedName>
</protein>
<keyword evidence="2" id="KW-0902">Two-component regulatory system</keyword>
<dbReference type="PROSITE" id="PS50110">
    <property type="entry name" value="RESPONSE_REGULATORY"/>
    <property type="match status" value="1"/>
</dbReference>
<dbReference type="InterPro" id="IPR011006">
    <property type="entry name" value="CheY-like_superfamily"/>
</dbReference>
<name>A0A0G1IIG9_9BACT</name>
<comment type="caution">
    <text evidence="5">The sequence shown here is derived from an EMBL/GenBank/DDBJ whole genome shotgun (WGS) entry which is preliminary data.</text>
</comment>
<evidence type="ECO:0000256" key="3">
    <source>
        <dbReference type="PROSITE-ProRule" id="PRU00169"/>
    </source>
</evidence>
<evidence type="ECO:0000313" key="6">
    <source>
        <dbReference type="Proteomes" id="UP000034521"/>
    </source>
</evidence>
<gene>
    <name evidence="5" type="ORF">UW52_C0047G0006</name>
</gene>
<dbReference type="PANTHER" id="PTHR44591">
    <property type="entry name" value="STRESS RESPONSE REGULATOR PROTEIN 1"/>
    <property type="match status" value="1"/>
</dbReference>
<accession>A0A0G1IIG9</accession>
<keyword evidence="1 3" id="KW-0597">Phosphoprotein</keyword>
<reference evidence="5 6" key="1">
    <citation type="journal article" date="2015" name="Nature">
        <title>rRNA introns, odd ribosomes, and small enigmatic genomes across a large radiation of phyla.</title>
        <authorList>
            <person name="Brown C.T."/>
            <person name="Hug L.A."/>
            <person name="Thomas B.C."/>
            <person name="Sharon I."/>
            <person name="Castelle C.J."/>
            <person name="Singh A."/>
            <person name="Wilkins M.J."/>
            <person name="Williams K.H."/>
            <person name="Banfield J.F."/>
        </authorList>
    </citation>
    <scope>NUCLEOTIDE SEQUENCE [LARGE SCALE GENOMIC DNA]</scope>
</reference>
<dbReference type="EMBL" id="LCIQ01000047">
    <property type="protein sequence ID" value="KKT59151.1"/>
    <property type="molecule type" value="Genomic_DNA"/>
</dbReference>
<dbReference type="SMART" id="SM00448">
    <property type="entry name" value="REC"/>
    <property type="match status" value="1"/>
</dbReference>
<dbReference type="InterPro" id="IPR050595">
    <property type="entry name" value="Bact_response_regulator"/>
</dbReference>
<sequence length="135" mass="15413">MNIKNQNKTILILEDERPLLEAIKAKIKTEGFRAVTAKSVPQALDYLKKGAKIDLIWLDHYLYGKEDGLDFMAKIKQDGSAWKNLPVFVVSNTVSPDKIQVYLKLGVKKCYTKVDFRLDQIIADIKQFLKSGKKI</sequence>
<evidence type="ECO:0000256" key="2">
    <source>
        <dbReference type="ARBA" id="ARBA00023012"/>
    </source>
</evidence>
<proteinExistence type="predicted"/>
<evidence type="ECO:0000313" key="5">
    <source>
        <dbReference type="EMBL" id="KKT59151.1"/>
    </source>
</evidence>
<dbReference type="CDD" id="cd00156">
    <property type="entry name" value="REC"/>
    <property type="match status" value="1"/>
</dbReference>
<dbReference type="Proteomes" id="UP000034521">
    <property type="component" value="Unassembled WGS sequence"/>
</dbReference>
<organism evidence="5 6">
    <name type="scientific">Candidatus Gottesmanbacteria bacterium GW2011_GWA1_44_24b</name>
    <dbReference type="NCBI Taxonomy" id="1618437"/>
    <lineage>
        <taxon>Bacteria</taxon>
        <taxon>Candidatus Gottesmaniibacteriota</taxon>
    </lineage>
</organism>
<feature type="domain" description="Response regulatory" evidence="4">
    <location>
        <begin position="9"/>
        <end position="129"/>
    </location>
</feature>
<dbReference type="Pfam" id="PF00072">
    <property type="entry name" value="Response_reg"/>
    <property type="match status" value="1"/>
</dbReference>